<dbReference type="InterPro" id="IPR028098">
    <property type="entry name" value="Glyco_trans_4-like_N"/>
</dbReference>
<dbReference type="STRING" id="560819.SAMN05428998_1245"/>
<evidence type="ECO:0000313" key="2">
    <source>
        <dbReference type="EMBL" id="SMF62323.1"/>
    </source>
</evidence>
<dbReference type="Pfam" id="PF13439">
    <property type="entry name" value="Glyco_transf_4"/>
    <property type="match status" value="1"/>
</dbReference>
<evidence type="ECO:0000313" key="3">
    <source>
        <dbReference type="Proteomes" id="UP000192917"/>
    </source>
</evidence>
<name>A0A1Y6CNH8_9PROT</name>
<organism evidence="2 3">
    <name type="scientific">Tistlia consotensis USBA 355</name>
    <dbReference type="NCBI Taxonomy" id="560819"/>
    <lineage>
        <taxon>Bacteria</taxon>
        <taxon>Pseudomonadati</taxon>
        <taxon>Pseudomonadota</taxon>
        <taxon>Alphaproteobacteria</taxon>
        <taxon>Rhodospirillales</taxon>
        <taxon>Rhodovibrionaceae</taxon>
        <taxon>Tistlia</taxon>
    </lineage>
</organism>
<keyword evidence="2" id="KW-0808">Transferase</keyword>
<dbReference type="Gene3D" id="3.40.50.2000">
    <property type="entry name" value="Glycogen Phosphorylase B"/>
    <property type="match status" value="2"/>
</dbReference>
<dbReference type="PANTHER" id="PTHR45947">
    <property type="entry name" value="SULFOQUINOVOSYL TRANSFERASE SQD2"/>
    <property type="match status" value="1"/>
</dbReference>
<proteinExistence type="predicted"/>
<reference evidence="2 3" key="1">
    <citation type="submission" date="2017-04" db="EMBL/GenBank/DDBJ databases">
        <authorList>
            <person name="Afonso C.L."/>
            <person name="Miller P.J."/>
            <person name="Scott M.A."/>
            <person name="Spackman E."/>
            <person name="Goraichik I."/>
            <person name="Dimitrov K.M."/>
            <person name="Suarez D.L."/>
            <person name="Swayne D.E."/>
        </authorList>
    </citation>
    <scope>NUCLEOTIDE SEQUENCE [LARGE SCALE GENOMIC DNA]</scope>
    <source>
        <strain evidence="2 3">USBA 355</strain>
    </source>
</reference>
<protein>
    <submittedName>
        <fullName evidence="2">Glycosyltransferase involved in cell wall bisynthesis</fullName>
    </submittedName>
</protein>
<accession>A0A1Y6CNH8</accession>
<dbReference type="Proteomes" id="UP000192917">
    <property type="component" value="Unassembled WGS sequence"/>
</dbReference>
<keyword evidence="3" id="KW-1185">Reference proteome</keyword>
<sequence length="336" mass="36908">MRILLATDAWFPQINGVVRTLSRVVEELAALGHEIEVVHPGRFRTVACPTYAEIRLAVLPRSGALAIIEEFRPEAVHIATEGPIGWAVRSLCLARKLPFTTSYHTRFPEYVSARMPVPTALGYLVMRWFHRPSSGVMVATPSLQRELEGRGFRNVKAWSRGVDTEMFKPRNDPAVDLPRPVYLYVGRVSVEKNLEAFLGLDFALGSKLVVGDGPQLAELKGRFPKAHFVGAKQGEELARHYASADVFVFPSRTDTYGLVMLEALASGLPVAAFPVPGPLDVVDGHGIGVLDEDLAYAVERALAIPPERCRAHALKFSWRACAEQFLGNLQPFAAAA</sequence>
<dbReference type="AlphaFoldDB" id="A0A1Y6CNH8"/>
<feature type="domain" description="Glycosyltransferase subfamily 4-like N-terminal" evidence="1">
    <location>
        <begin position="14"/>
        <end position="165"/>
    </location>
</feature>
<dbReference type="PANTHER" id="PTHR45947:SF3">
    <property type="entry name" value="SULFOQUINOVOSYL TRANSFERASE SQD2"/>
    <property type="match status" value="1"/>
</dbReference>
<dbReference type="InterPro" id="IPR050194">
    <property type="entry name" value="Glycosyltransferase_grp1"/>
</dbReference>
<evidence type="ECO:0000259" key="1">
    <source>
        <dbReference type="Pfam" id="PF13439"/>
    </source>
</evidence>
<gene>
    <name evidence="2" type="ORF">SAMN05428998_1245</name>
</gene>
<dbReference type="GO" id="GO:0016757">
    <property type="term" value="F:glycosyltransferase activity"/>
    <property type="evidence" value="ECO:0007669"/>
    <property type="project" value="TreeGrafter"/>
</dbReference>
<dbReference type="SUPFAM" id="SSF53756">
    <property type="entry name" value="UDP-Glycosyltransferase/glycogen phosphorylase"/>
    <property type="match status" value="1"/>
</dbReference>
<dbReference type="CDD" id="cd03814">
    <property type="entry name" value="GT4-like"/>
    <property type="match status" value="1"/>
</dbReference>
<dbReference type="Pfam" id="PF13692">
    <property type="entry name" value="Glyco_trans_1_4"/>
    <property type="match status" value="1"/>
</dbReference>
<dbReference type="EMBL" id="FWZX01000024">
    <property type="protein sequence ID" value="SMF62323.1"/>
    <property type="molecule type" value="Genomic_DNA"/>
</dbReference>
<dbReference type="RefSeq" id="WP_085125062.1">
    <property type="nucleotide sequence ID" value="NZ_FWZX01000024.1"/>
</dbReference>